<evidence type="ECO:0000256" key="1">
    <source>
        <dbReference type="SAM" id="Phobius"/>
    </source>
</evidence>
<dbReference type="RefSeq" id="WP_136822005.1">
    <property type="nucleotide sequence ID" value="NZ_BMJX01000005.1"/>
</dbReference>
<dbReference type="OrthoDB" id="878027at2"/>
<dbReference type="AlphaFoldDB" id="A0A4U0GZ48"/>
<reference evidence="2 3" key="1">
    <citation type="submission" date="2019-04" db="EMBL/GenBank/DDBJ databases">
        <title>Sphingobacterium olei sp. nov., isolated from oil-contaminated soil.</title>
        <authorList>
            <person name="Liu B."/>
        </authorList>
    </citation>
    <scope>NUCLEOTIDE SEQUENCE [LARGE SCALE GENOMIC DNA]</scope>
    <source>
        <strain evidence="2 3">Y3L14</strain>
    </source>
</reference>
<keyword evidence="1" id="KW-0812">Transmembrane</keyword>
<gene>
    <name evidence="2" type="ORF">FAZ19_17325</name>
</gene>
<keyword evidence="3" id="KW-1185">Reference proteome</keyword>
<accession>A0A4U0GZ48</accession>
<proteinExistence type="predicted"/>
<keyword evidence="1" id="KW-0472">Membrane</keyword>
<sequence>MKIKIFVLHIAIVISSGLLFVNLYNSIVDAPNWGHQLPKSIDVARNYFTFKTPADFFKFTGPLQHIIGINCIIRF</sequence>
<feature type="transmembrane region" description="Helical" evidence="1">
    <location>
        <begin position="6"/>
        <end position="24"/>
    </location>
</feature>
<comment type="caution">
    <text evidence="2">The sequence shown here is derived from an EMBL/GenBank/DDBJ whole genome shotgun (WGS) entry which is preliminary data.</text>
</comment>
<dbReference type="Proteomes" id="UP000309872">
    <property type="component" value="Unassembled WGS sequence"/>
</dbReference>
<name>A0A4U0GZ48_9SPHI</name>
<keyword evidence="1" id="KW-1133">Transmembrane helix</keyword>
<evidence type="ECO:0000313" key="3">
    <source>
        <dbReference type="Proteomes" id="UP000309872"/>
    </source>
</evidence>
<dbReference type="EMBL" id="SUKA01000005">
    <property type="protein sequence ID" value="TJY64014.1"/>
    <property type="molecule type" value="Genomic_DNA"/>
</dbReference>
<organism evidence="2 3">
    <name type="scientific">Sphingobacterium alkalisoli</name>
    <dbReference type="NCBI Taxonomy" id="1874115"/>
    <lineage>
        <taxon>Bacteria</taxon>
        <taxon>Pseudomonadati</taxon>
        <taxon>Bacteroidota</taxon>
        <taxon>Sphingobacteriia</taxon>
        <taxon>Sphingobacteriales</taxon>
        <taxon>Sphingobacteriaceae</taxon>
        <taxon>Sphingobacterium</taxon>
    </lineage>
</organism>
<evidence type="ECO:0000313" key="2">
    <source>
        <dbReference type="EMBL" id="TJY64014.1"/>
    </source>
</evidence>
<protein>
    <submittedName>
        <fullName evidence="2">Uncharacterized protein</fullName>
    </submittedName>
</protein>